<comment type="similarity">
    <text evidence="1">Belongs to the transferase hexapeptide repeat family.</text>
</comment>
<proteinExistence type="inferred from homology"/>
<evidence type="ECO:0000259" key="3">
    <source>
        <dbReference type="Pfam" id="PF25087"/>
    </source>
</evidence>
<dbReference type="Gene3D" id="3.90.550.10">
    <property type="entry name" value="Spore Coat Polysaccharide Biosynthesis Protein SpsA, Chain A"/>
    <property type="match status" value="1"/>
</dbReference>
<feature type="domain" description="Nucleotidyl transferase" evidence="2">
    <location>
        <begin position="4"/>
        <end position="234"/>
    </location>
</feature>
<feature type="domain" description="Mannose-1-phosphate guanyltransferase C-terminal" evidence="3">
    <location>
        <begin position="248"/>
        <end position="333"/>
    </location>
</feature>
<dbReference type="CDD" id="cd04181">
    <property type="entry name" value="NTP_transferase"/>
    <property type="match status" value="1"/>
</dbReference>
<dbReference type="InterPro" id="IPR050486">
    <property type="entry name" value="Mannose-1P_guanyltransferase"/>
</dbReference>
<dbReference type="AlphaFoldDB" id="A0A6J6IF15"/>
<evidence type="ECO:0000256" key="1">
    <source>
        <dbReference type="ARBA" id="ARBA00007274"/>
    </source>
</evidence>
<dbReference type="Pfam" id="PF00483">
    <property type="entry name" value="NTP_transferase"/>
    <property type="match status" value="1"/>
</dbReference>
<accession>A0A6J6IF15</accession>
<reference evidence="4" key="1">
    <citation type="submission" date="2020-05" db="EMBL/GenBank/DDBJ databases">
        <authorList>
            <person name="Chiriac C."/>
            <person name="Salcher M."/>
            <person name="Ghai R."/>
            <person name="Kavagutti S V."/>
        </authorList>
    </citation>
    <scope>NUCLEOTIDE SEQUENCE</scope>
</reference>
<dbReference type="InterPro" id="IPR029044">
    <property type="entry name" value="Nucleotide-diphossugar_trans"/>
</dbReference>
<evidence type="ECO:0000259" key="2">
    <source>
        <dbReference type="Pfam" id="PF00483"/>
    </source>
</evidence>
<name>A0A6J6IF15_9ZZZZ</name>
<dbReference type="InterPro" id="IPR005835">
    <property type="entry name" value="NTP_transferase_dom"/>
</dbReference>
<gene>
    <name evidence="4" type="ORF">UFOPK1939_00501</name>
</gene>
<dbReference type="Pfam" id="PF25087">
    <property type="entry name" value="GMPPB_C"/>
    <property type="match status" value="1"/>
</dbReference>
<organism evidence="4">
    <name type="scientific">freshwater metagenome</name>
    <dbReference type="NCBI Taxonomy" id="449393"/>
    <lineage>
        <taxon>unclassified sequences</taxon>
        <taxon>metagenomes</taxon>
        <taxon>ecological metagenomes</taxon>
    </lineage>
</organism>
<dbReference type="Gene3D" id="2.160.10.10">
    <property type="entry name" value="Hexapeptide repeat proteins"/>
    <property type="match status" value="1"/>
</dbReference>
<protein>
    <submittedName>
        <fullName evidence="4">Unannotated protein</fullName>
    </submittedName>
</protein>
<dbReference type="SUPFAM" id="SSF53448">
    <property type="entry name" value="Nucleotide-diphospho-sugar transferases"/>
    <property type="match status" value="1"/>
</dbReference>
<sequence>MLEAIVLVGGEGTRLRPLTLTTPKPLLPVAGVPFLAHQFARLRDAGVGRIILATSYRAELFAQVFDGGTFDGVELVFITEDHPMGTGGAIANAATGLTCGPDEPVIVFNGDVLSGHDLAAQLAVHNSVDADVTLHLVEVDDARRFGCVPSDDNGRVTDFLEKMPEPVTNQVNAGCYVFKRKVIATIPTDRPVSVERETFPGLLADNAHIQAYVETAYWLDLGTPATYVQGSHDLVTGVIASSALPAAVGESLILSGAHVVPEAQVSGGSVIGHNARIGQARVGGSVLFDDVVVGDDAYVEDCLIGTGATIGSGARLVRTVVGDGAVIAAGTELQDARAWNEAGELTVTSE</sequence>
<dbReference type="PANTHER" id="PTHR22572">
    <property type="entry name" value="SUGAR-1-PHOSPHATE GUANYL TRANSFERASE"/>
    <property type="match status" value="1"/>
</dbReference>
<dbReference type="EMBL" id="CAEZVF010000056">
    <property type="protein sequence ID" value="CAB4620088.1"/>
    <property type="molecule type" value="Genomic_DNA"/>
</dbReference>
<evidence type="ECO:0000313" key="4">
    <source>
        <dbReference type="EMBL" id="CAB4620088.1"/>
    </source>
</evidence>
<dbReference type="InterPro" id="IPR056729">
    <property type="entry name" value="GMPPB_C"/>
</dbReference>